<evidence type="ECO:0000256" key="4">
    <source>
        <dbReference type="ARBA" id="ARBA00010617"/>
    </source>
</evidence>
<proteinExistence type="inferred from homology"/>
<dbReference type="EC" id="1.14.14.82" evidence="17"/>
<dbReference type="SUPFAM" id="SSF48264">
    <property type="entry name" value="Cytochrome P450"/>
    <property type="match status" value="1"/>
</dbReference>
<evidence type="ECO:0000256" key="2">
    <source>
        <dbReference type="ARBA" id="ARBA00004643"/>
    </source>
</evidence>
<dbReference type="InterPro" id="IPR036396">
    <property type="entry name" value="Cyt_P450_sf"/>
</dbReference>
<dbReference type="InterPro" id="IPR001128">
    <property type="entry name" value="Cyt_P450"/>
</dbReference>
<comment type="subcellular location">
    <subcellularLocation>
        <location evidence="2">Endoplasmic reticulum membrane</location>
        <topology evidence="2">Single-pass type III membrane protein</topology>
    </subcellularLocation>
</comment>
<evidence type="ECO:0000256" key="5">
    <source>
        <dbReference type="ARBA" id="ARBA00022617"/>
    </source>
</evidence>
<dbReference type="PANTHER" id="PTHR47944">
    <property type="entry name" value="CYTOCHROME P450 98A9"/>
    <property type="match status" value="1"/>
</dbReference>
<dbReference type="PANTHER" id="PTHR47944:SF18">
    <property type="entry name" value="FLAVONOID 3'-MONOOXYGENASE"/>
    <property type="match status" value="1"/>
</dbReference>
<keyword evidence="11 20" id="KW-0408">Iron</keyword>
<evidence type="ECO:0000256" key="13">
    <source>
        <dbReference type="ARBA" id="ARBA00023136"/>
    </source>
</evidence>
<evidence type="ECO:0000256" key="15">
    <source>
        <dbReference type="ARBA" id="ARBA00052910"/>
    </source>
</evidence>
<keyword evidence="13" id="KW-0472">Membrane</keyword>
<evidence type="ECO:0000256" key="12">
    <source>
        <dbReference type="ARBA" id="ARBA00023033"/>
    </source>
</evidence>
<dbReference type="FunFam" id="1.10.630.10:FF:000056">
    <property type="entry name" value="Red aleurone1"/>
    <property type="match status" value="1"/>
</dbReference>
<evidence type="ECO:0000256" key="3">
    <source>
        <dbReference type="ARBA" id="ARBA00004966"/>
    </source>
</evidence>
<dbReference type="GO" id="GO:0020037">
    <property type="term" value="F:heme binding"/>
    <property type="evidence" value="ECO:0007669"/>
    <property type="project" value="InterPro"/>
</dbReference>
<dbReference type="InterPro" id="IPR002401">
    <property type="entry name" value="Cyt_P450_E_grp-I"/>
</dbReference>
<evidence type="ECO:0000313" key="23">
    <source>
        <dbReference type="Proteomes" id="UP001229421"/>
    </source>
</evidence>
<dbReference type="AlphaFoldDB" id="A0AAD8LB06"/>
<dbReference type="PRINTS" id="PR00385">
    <property type="entry name" value="P450"/>
</dbReference>
<evidence type="ECO:0000256" key="17">
    <source>
        <dbReference type="ARBA" id="ARBA00066562"/>
    </source>
</evidence>
<evidence type="ECO:0000256" key="8">
    <source>
        <dbReference type="ARBA" id="ARBA00022857"/>
    </source>
</evidence>
<keyword evidence="7 20" id="KW-0479">Metal-binding</keyword>
<keyword evidence="23" id="KW-1185">Reference proteome</keyword>
<evidence type="ECO:0000256" key="14">
    <source>
        <dbReference type="ARBA" id="ARBA00023241"/>
    </source>
</evidence>
<dbReference type="InterPro" id="IPR017972">
    <property type="entry name" value="Cyt_P450_CS"/>
</dbReference>
<evidence type="ECO:0000256" key="16">
    <source>
        <dbReference type="ARBA" id="ARBA00055665"/>
    </source>
</evidence>
<comment type="function">
    <text evidence="16">Catalyzes the 3'-hydroxylation of the flavonoid B-ring to the 3',4'-hydroxylated state. Convert naringenin to eriodictyol and dihydrokaempferol to dihydroquercetin.</text>
</comment>
<dbReference type="GO" id="GO:0005789">
    <property type="term" value="C:endoplasmic reticulum membrane"/>
    <property type="evidence" value="ECO:0007669"/>
    <property type="project" value="UniProtKB-SubCell"/>
</dbReference>
<evidence type="ECO:0000256" key="18">
    <source>
        <dbReference type="ARBA" id="ARBA00070032"/>
    </source>
</evidence>
<evidence type="ECO:0000256" key="19">
    <source>
        <dbReference type="ARBA" id="ARBA00081480"/>
    </source>
</evidence>
<dbReference type="Proteomes" id="UP001229421">
    <property type="component" value="Unassembled WGS sequence"/>
</dbReference>
<keyword evidence="5 20" id="KW-0349">Heme</keyword>
<sequence length="510" mass="56142">MTIIPLLAITALLFYLLFNRRSRNPNRLPPGPSPWPIVGNLPHLGTIPHHSLAALAAKHGPLLHLRLGFVDVVVAASASVAAQFLKTHDANFASRPPNSGAKHIAYNYQDLVFAPYGPRWRMLRKICSVHLFSTKALDDFRHIRQEEVAILTRVLVGAGRTTVRLGQLLNVCTTNALARVMLGKRVFGDGSGGADSKADEFKDMVVELMVLAGEFNIGDFIPALDCLDLQGVTKKMKKLHARFDSFLNTILEEHKSGNDGGASRHVDLLSVLIGLKDDADGEGGKLSDAEIKALLLNLFVAGTDTSSSTVEWAIAELIRNPQLLKQAQEEMDTVVGRDRLVTELDLSQLTFLQAIVKETFRLHPSTPLSLPRISSESCEVDGYHIPKGSTLLVNVWAIARDPKMWADPLEFRPTRFLPGGEKPNADVRGNDFEVIPFGAGRRICVGMSLGLRMVQLLVATMVQSFDWELANGLDPEKLNMDEAYGLTLQRAQPLMVHPKPRLALHVYESN</sequence>
<keyword evidence="10 21" id="KW-0560">Oxidoreductase</keyword>
<evidence type="ECO:0000313" key="22">
    <source>
        <dbReference type="EMBL" id="KAK1435851.1"/>
    </source>
</evidence>
<dbReference type="PROSITE" id="PS00086">
    <property type="entry name" value="CYTOCHROME_P450"/>
    <property type="match status" value="1"/>
</dbReference>
<comment type="caution">
    <text evidence="22">The sequence shown here is derived from an EMBL/GenBank/DDBJ whole genome shotgun (WGS) entry which is preliminary data.</text>
</comment>
<evidence type="ECO:0000256" key="1">
    <source>
        <dbReference type="ARBA" id="ARBA00001971"/>
    </source>
</evidence>
<comment type="pathway">
    <text evidence="3">Secondary metabolite biosynthesis; flavonoid biosynthesis.</text>
</comment>
<keyword evidence="6" id="KW-0812">Transmembrane</keyword>
<evidence type="ECO:0000256" key="20">
    <source>
        <dbReference type="PIRSR" id="PIRSR602401-1"/>
    </source>
</evidence>
<accession>A0AAD8LB06</accession>
<evidence type="ECO:0000256" key="6">
    <source>
        <dbReference type="ARBA" id="ARBA00022692"/>
    </source>
</evidence>
<dbReference type="Pfam" id="PF00067">
    <property type="entry name" value="p450"/>
    <property type="match status" value="1"/>
</dbReference>
<protein>
    <recommendedName>
        <fullName evidence="18">Flavonoid 3'-monooxygenase</fullName>
        <ecNumber evidence="17">1.14.14.82</ecNumber>
    </recommendedName>
    <alternativeName>
        <fullName evidence="19">Flavonoid 3'-hydroxylase</fullName>
    </alternativeName>
</protein>
<keyword evidence="14" id="KW-0284">Flavonoid biosynthesis</keyword>
<keyword evidence="8" id="KW-0521">NADP</keyword>
<evidence type="ECO:0000256" key="7">
    <source>
        <dbReference type="ARBA" id="ARBA00022723"/>
    </source>
</evidence>
<dbReference type="PRINTS" id="PR00463">
    <property type="entry name" value="EP450I"/>
</dbReference>
<reference evidence="22" key="1">
    <citation type="journal article" date="2023" name="bioRxiv">
        <title>Improved chromosome-level genome assembly for marigold (Tagetes erecta).</title>
        <authorList>
            <person name="Jiang F."/>
            <person name="Yuan L."/>
            <person name="Wang S."/>
            <person name="Wang H."/>
            <person name="Xu D."/>
            <person name="Wang A."/>
            <person name="Fan W."/>
        </authorList>
    </citation>
    <scope>NUCLEOTIDE SEQUENCE</scope>
    <source>
        <strain evidence="22">WSJ</strain>
        <tissue evidence="22">Leaf</tissue>
    </source>
</reference>
<dbReference type="Gene3D" id="1.10.630.10">
    <property type="entry name" value="Cytochrome P450"/>
    <property type="match status" value="1"/>
</dbReference>
<evidence type="ECO:0000256" key="21">
    <source>
        <dbReference type="RuleBase" id="RU000461"/>
    </source>
</evidence>
<evidence type="ECO:0000256" key="10">
    <source>
        <dbReference type="ARBA" id="ARBA00023002"/>
    </source>
</evidence>
<evidence type="ECO:0000256" key="11">
    <source>
        <dbReference type="ARBA" id="ARBA00023004"/>
    </source>
</evidence>
<keyword evidence="12 21" id="KW-0503">Monooxygenase</keyword>
<dbReference type="GO" id="GO:0005506">
    <property type="term" value="F:iron ion binding"/>
    <property type="evidence" value="ECO:0007669"/>
    <property type="project" value="InterPro"/>
</dbReference>
<gene>
    <name evidence="22" type="ORF">QVD17_01622</name>
</gene>
<organism evidence="22 23">
    <name type="scientific">Tagetes erecta</name>
    <name type="common">African marigold</name>
    <dbReference type="NCBI Taxonomy" id="13708"/>
    <lineage>
        <taxon>Eukaryota</taxon>
        <taxon>Viridiplantae</taxon>
        <taxon>Streptophyta</taxon>
        <taxon>Embryophyta</taxon>
        <taxon>Tracheophyta</taxon>
        <taxon>Spermatophyta</taxon>
        <taxon>Magnoliopsida</taxon>
        <taxon>eudicotyledons</taxon>
        <taxon>Gunneridae</taxon>
        <taxon>Pentapetalae</taxon>
        <taxon>asterids</taxon>
        <taxon>campanulids</taxon>
        <taxon>Asterales</taxon>
        <taxon>Asteraceae</taxon>
        <taxon>Asteroideae</taxon>
        <taxon>Heliantheae alliance</taxon>
        <taxon>Tageteae</taxon>
        <taxon>Tagetes</taxon>
    </lineage>
</organism>
<dbReference type="GO" id="GO:0009813">
    <property type="term" value="P:flavonoid biosynthetic process"/>
    <property type="evidence" value="ECO:0007669"/>
    <property type="project" value="UniProtKB-KW"/>
</dbReference>
<evidence type="ECO:0000256" key="9">
    <source>
        <dbReference type="ARBA" id="ARBA00022989"/>
    </source>
</evidence>
<comment type="catalytic activity">
    <reaction evidence="15">
        <text>a 3'-unsubstituted flavone + reduced [NADPH--hemoprotein reductase] + O2 = a 3'-hydroxyflavone + oxidized [NADPH--hemoprotein reductase] + H2O + H(+)</text>
        <dbReference type="Rhea" id="RHEA:16337"/>
        <dbReference type="Rhea" id="RHEA-COMP:11964"/>
        <dbReference type="Rhea" id="RHEA-COMP:11965"/>
        <dbReference type="ChEBI" id="CHEBI:15377"/>
        <dbReference type="ChEBI" id="CHEBI:15378"/>
        <dbReference type="ChEBI" id="CHEBI:15379"/>
        <dbReference type="ChEBI" id="CHEBI:27741"/>
        <dbReference type="ChEBI" id="CHEBI:57618"/>
        <dbReference type="ChEBI" id="CHEBI:58210"/>
        <dbReference type="ChEBI" id="CHEBI:138726"/>
        <dbReference type="EC" id="1.14.14.82"/>
    </reaction>
</comment>
<dbReference type="EMBL" id="JAUHHV010000001">
    <property type="protein sequence ID" value="KAK1435851.1"/>
    <property type="molecule type" value="Genomic_DNA"/>
</dbReference>
<name>A0AAD8LB06_TARER</name>
<comment type="cofactor">
    <cofactor evidence="1 20">
        <name>heme</name>
        <dbReference type="ChEBI" id="CHEBI:30413"/>
    </cofactor>
</comment>
<dbReference type="GO" id="GO:0016711">
    <property type="term" value="F:flavonoid 3'-monooxygenase activity"/>
    <property type="evidence" value="ECO:0007669"/>
    <property type="project" value="UniProtKB-EC"/>
</dbReference>
<feature type="binding site" description="axial binding residue" evidence="20">
    <location>
        <position position="444"/>
    </location>
    <ligand>
        <name>heme</name>
        <dbReference type="ChEBI" id="CHEBI:30413"/>
    </ligand>
    <ligandPart>
        <name>Fe</name>
        <dbReference type="ChEBI" id="CHEBI:18248"/>
    </ligandPart>
</feature>
<keyword evidence="9" id="KW-1133">Transmembrane helix</keyword>
<comment type="similarity">
    <text evidence="4 21">Belongs to the cytochrome P450 family.</text>
</comment>